<accession>A0A4U8SCL0</accession>
<dbReference type="Pfam" id="PF14397">
    <property type="entry name" value="ATPgrasp_ST"/>
    <property type="match status" value="1"/>
</dbReference>
<dbReference type="EMBL" id="JRPL02000005">
    <property type="protein sequence ID" value="TLD83848.1"/>
    <property type="molecule type" value="Genomic_DNA"/>
</dbReference>
<dbReference type="AlphaFoldDB" id="A0A4U8SCL0"/>
<organism evidence="2 3">
    <name type="scientific">Helicobacter trogontum</name>
    <dbReference type="NCBI Taxonomy" id="50960"/>
    <lineage>
        <taxon>Bacteria</taxon>
        <taxon>Pseudomonadati</taxon>
        <taxon>Campylobacterota</taxon>
        <taxon>Epsilonproteobacteria</taxon>
        <taxon>Campylobacterales</taxon>
        <taxon>Helicobacteraceae</taxon>
        <taxon>Helicobacter</taxon>
    </lineage>
</organism>
<proteinExistence type="predicted"/>
<dbReference type="InterPro" id="IPR039523">
    <property type="entry name" value="RimK-rel_E_lig_ATP-grasp"/>
</dbReference>
<comment type="caution">
    <text evidence="2">The sequence shown here is derived from an EMBL/GenBank/DDBJ whole genome shotgun (WGS) entry which is preliminary data.</text>
</comment>
<dbReference type="Proteomes" id="UP000029878">
    <property type="component" value="Unassembled WGS sequence"/>
</dbReference>
<feature type="domain" description="Alpha-L-glutamate ligase-related protein ATP-grasp" evidence="1">
    <location>
        <begin position="54"/>
        <end position="303"/>
    </location>
</feature>
<evidence type="ECO:0000259" key="1">
    <source>
        <dbReference type="Pfam" id="PF14397"/>
    </source>
</evidence>
<reference evidence="2 3" key="1">
    <citation type="journal article" date="2014" name="Genome Announc.">
        <title>Draft genome sequences of eight enterohepatic helicobacter species isolated from both laboratory and wild rodents.</title>
        <authorList>
            <person name="Sheh A."/>
            <person name="Shen Z."/>
            <person name="Fox J.G."/>
        </authorList>
    </citation>
    <scope>NUCLEOTIDE SEQUENCE [LARGE SCALE GENOMIC DNA]</scope>
    <source>
        <strain evidence="2 3">ATCC 700114</strain>
    </source>
</reference>
<evidence type="ECO:0000313" key="3">
    <source>
        <dbReference type="Proteomes" id="UP000029878"/>
    </source>
</evidence>
<protein>
    <recommendedName>
        <fullName evidence="1">Alpha-L-glutamate ligase-related protein ATP-grasp domain-containing protein</fullName>
    </recommendedName>
</protein>
<name>A0A4U8SCL0_9HELI</name>
<sequence>MSNHLWKRGGGVKINRRLEHTLGWHTAIYNTNKHCPLDVRYLDNPFYYQHILPYFNPRAYTPALSDKNLFDALFAQVKQPKTLARRINGIYYCTFTSSNTLVHNKLANISEIVNLIKNHERLIIKPTRELDTGSGKDVKVINSSEEVQMLSQLLSSFSGDFIIQEFIAQHPWLENLNCNSVNTFRIMTFLYKGKVHVLPCSLLVGGEGVTSNGGHYRIGITENGTLRNFVIKGKGEFAPALPNIKMPFNKTIPHFSDIVDTACALHLRVPFFGLIGWDFTLDINSNPLFIEFNPGWPSAEIPENTNSPLFGELSEEIYAIVANFYK</sequence>
<gene>
    <name evidence="2" type="ORF">LS81_003685</name>
</gene>
<dbReference type="OrthoDB" id="8736147at2"/>
<evidence type="ECO:0000313" key="2">
    <source>
        <dbReference type="EMBL" id="TLD83848.1"/>
    </source>
</evidence>
<dbReference type="SUPFAM" id="SSF56059">
    <property type="entry name" value="Glutathione synthetase ATP-binding domain-like"/>
    <property type="match status" value="1"/>
</dbReference>